<evidence type="ECO:0000313" key="3">
    <source>
        <dbReference type="EMBL" id="KAF1922687.1"/>
    </source>
</evidence>
<dbReference type="SMART" id="SM00066">
    <property type="entry name" value="GAL4"/>
    <property type="match status" value="1"/>
</dbReference>
<dbReference type="EMBL" id="ML979017">
    <property type="protein sequence ID" value="KAF1922687.1"/>
    <property type="molecule type" value="Genomic_DNA"/>
</dbReference>
<dbReference type="Gene3D" id="4.10.240.10">
    <property type="entry name" value="Zn(2)-C6 fungal-type DNA-binding domain"/>
    <property type="match status" value="1"/>
</dbReference>
<dbReference type="CDD" id="cd00067">
    <property type="entry name" value="GAL4"/>
    <property type="match status" value="1"/>
</dbReference>
<dbReference type="InterPro" id="IPR036864">
    <property type="entry name" value="Zn2-C6_fun-type_DNA-bd_sf"/>
</dbReference>
<dbReference type="RefSeq" id="XP_033442940.1">
    <property type="nucleotide sequence ID" value="XM_033589569.1"/>
</dbReference>
<dbReference type="AlphaFoldDB" id="A0A6A5RA36"/>
<dbReference type="PROSITE" id="PS00463">
    <property type="entry name" value="ZN2_CY6_FUNGAL_1"/>
    <property type="match status" value="1"/>
</dbReference>
<dbReference type="PANTHER" id="PTHR47785">
    <property type="entry name" value="ZN(II)2CYS6 TRANSCRIPTION FACTOR (EUROFUNG)-RELATED-RELATED"/>
    <property type="match status" value="1"/>
</dbReference>
<dbReference type="GO" id="GO:0008270">
    <property type="term" value="F:zinc ion binding"/>
    <property type="evidence" value="ECO:0007669"/>
    <property type="project" value="InterPro"/>
</dbReference>
<dbReference type="GO" id="GO:0000981">
    <property type="term" value="F:DNA-binding transcription factor activity, RNA polymerase II-specific"/>
    <property type="evidence" value="ECO:0007669"/>
    <property type="project" value="InterPro"/>
</dbReference>
<proteinExistence type="predicted"/>
<dbReference type="Pfam" id="PF00172">
    <property type="entry name" value="Zn_clus"/>
    <property type="match status" value="1"/>
</dbReference>
<dbReference type="PROSITE" id="PS50048">
    <property type="entry name" value="ZN2_CY6_FUNGAL_2"/>
    <property type="match status" value="1"/>
</dbReference>
<dbReference type="SUPFAM" id="SSF57701">
    <property type="entry name" value="Zn2/Cys6 DNA-binding domain"/>
    <property type="match status" value="1"/>
</dbReference>
<feature type="domain" description="Zn(2)-C6 fungal-type" evidence="2">
    <location>
        <begin position="42"/>
        <end position="72"/>
    </location>
</feature>
<keyword evidence="1" id="KW-0539">Nucleus</keyword>
<reference evidence="3" key="1">
    <citation type="journal article" date="2020" name="Stud. Mycol.">
        <title>101 Dothideomycetes genomes: a test case for predicting lifestyles and emergence of pathogens.</title>
        <authorList>
            <person name="Haridas S."/>
            <person name="Albert R."/>
            <person name="Binder M."/>
            <person name="Bloem J."/>
            <person name="Labutti K."/>
            <person name="Salamov A."/>
            <person name="Andreopoulos B."/>
            <person name="Baker S."/>
            <person name="Barry K."/>
            <person name="Bills G."/>
            <person name="Bluhm B."/>
            <person name="Cannon C."/>
            <person name="Castanera R."/>
            <person name="Culley D."/>
            <person name="Daum C."/>
            <person name="Ezra D."/>
            <person name="Gonzalez J."/>
            <person name="Henrissat B."/>
            <person name="Kuo A."/>
            <person name="Liang C."/>
            <person name="Lipzen A."/>
            <person name="Lutzoni F."/>
            <person name="Magnuson J."/>
            <person name="Mondo S."/>
            <person name="Nolan M."/>
            <person name="Ohm R."/>
            <person name="Pangilinan J."/>
            <person name="Park H.-J."/>
            <person name="Ramirez L."/>
            <person name="Alfaro M."/>
            <person name="Sun H."/>
            <person name="Tritt A."/>
            <person name="Yoshinaga Y."/>
            <person name="Zwiers L.-H."/>
            <person name="Turgeon B."/>
            <person name="Goodwin S."/>
            <person name="Spatafora J."/>
            <person name="Crous P."/>
            <person name="Grigoriev I."/>
        </authorList>
    </citation>
    <scope>NUCLEOTIDE SEQUENCE</scope>
    <source>
        <strain evidence="3">CBS 183.55</strain>
    </source>
</reference>
<protein>
    <recommendedName>
        <fullName evidence="2">Zn(2)-C6 fungal-type domain-containing protein</fullName>
    </recommendedName>
</protein>
<sequence length="654" mass="73498">MDSQPANMTQALDKDFALTQKRKRGNNERGSVVYPRQRAITACTTCRVRKNKCTNERPACASCIRMGARCVYDDSKVDHSSFDPASLLILERLDEVLRRLTSQGLAASPLPTYGLNVGLVSPLSTGIDTPRKETFSPSYAEPLCTFSSVERILAWPIWDNSDLTTAEDVSDAVFTPDFEGIWAEPTQEDDLPHGPKMRSSLIQTNPQGQDLTACVENFLLCVHSRNPFLDVDHLRRCVSVVAELGPAWDPSSCLVLLAAALGVVAKPLGAAVPSSNSSHRKDADWATAETYYYAARRRFGLLDPHITSTQCYVLSGLYWIYKLRPSRAGQNFTRASIMYMNHRKHREAVARSQRQQWATCLKYTSNERRTYFTCVRLESEMLAELRIPSSGINLTPCTDAFPPPPESVTKRACDPNGPSPVSDENFISTQQGHASTEQATAWYYCLTETSLRRTIDQILDVFYKSDHTSWLDRPVSLLLKSAHSFEEQLTSWTQSLPPEIQFTGPAACKVGKYDHHFALRMRYVYICSLLYRPFLYIAANLPRQELSDPVLAMAHKAIDNAFAMNDEIGIHYRFEGTWAMCRLAAANILTLCAAKQRMLLGHVTLVFIDRSEDDVKKALKMNKARLQYWSQESPDLRLLAKAVEERCNVAFGSS</sequence>
<evidence type="ECO:0000259" key="2">
    <source>
        <dbReference type="PROSITE" id="PS50048"/>
    </source>
</evidence>
<name>A0A6A5RA36_9PLEO</name>
<dbReference type="GeneID" id="54347216"/>
<organism evidence="3 4">
    <name type="scientific">Didymella exigua CBS 183.55</name>
    <dbReference type="NCBI Taxonomy" id="1150837"/>
    <lineage>
        <taxon>Eukaryota</taxon>
        <taxon>Fungi</taxon>
        <taxon>Dikarya</taxon>
        <taxon>Ascomycota</taxon>
        <taxon>Pezizomycotina</taxon>
        <taxon>Dothideomycetes</taxon>
        <taxon>Pleosporomycetidae</taxon>
        <taxon>Pleosporales</taxon>
        <taxon>Pleosporineae</taxon>
        <taxon>Didymellaceae</taxon>
        <taxon>Didymella</taxon>
    </lineage>
</organism>
<dbReference type="InterPro" id="IPR053181">
    <property type="entry name" value="EcdB-like_regulator"/>
</dbReference>
<evidence type="ECO:0000256" key="1">
    <source>
        <dbReference type="ARBA" id="ARBA00023242"/>
    </source>
</evidence>
<gene>
    <name evidence="3" type="ORF">M421DRAFT_350517</name>
</gene>
<evidence type="ECO:0000313" key="4">
    <source>
        <dbReference type="Proteomes" id="UP000800082"/>
    </source>
</evidence>
<dbReference type="Proteomes" id="UP000800082">
    <property type="component" value="Unassembled WGS sequence"/>
</dbReference>
<dbReference type="InterPro" id="IPR001138">
    <property type="entry name" value="Zn2Cys6_DnaBD"/>
</dbReference>
<dbReference type="CDD" id="cd12148">
    <property type="entry name" value="fungal_TF_MHR"/>
    <property type="match status" value="1"/>
</dbReference>
<dbReference type="OrthoDB" id="3783813at2759"/>
<accession>A0A6A5RA36</accession>
<dbReference type="PANTHER" id="PTHR47785:SF5">
    <property type="entry name" value="ZN(II)2CYS6 TRANSCRIPTION FACTOR (EUROFUNG)"/>
    <property type="match status" value="1"/>
</dbReference>
<keyword evidence="4" id="KW-1185">Reference proteome</keyword>